<protein>
    <submittedName>
        <fullName evidence="1">Uncharacterized protein</fullName>
    </submittedName>
</protein>
<reference evidence="1" key="2">
    <citation type="journal article" date="2015" name="Data Brief">
        <title>Shoot transcriptome of the giant reed, Arundo donax.</title>
        <authorList>
            <person name="Barrero R.A."/>
            <person name="Guerrero F.D."/>
            <person name="Moolhuijzen P."/>
            <person name="Goolsby J.A."/>
            <person name="Tidwell J."/>
            <person name="Bellgard S.E."/>
            <person name="Bellgard M.I."/>
        </authorList>
    </citation>
    <scope>NUCLEOTIDE SEQUENCE</scope>
    <source>
        <tissue evidence="1">Shoot tissue taken approximately 20 cm above the soil surface</tissue>
    </source>
</reference>
<name>A0A0A9CJH6_ARUDO</name>
<reference evidence="1" key="1">
    <citation type="submission" date="2014-09" db="EMBL/GenBank/DDBJ databases">
        <authorList>
            <person name="Magalhaes I.L.F."/>
            <person name="Oliveira U."/>
            <person name="Santos F.R."/>
            <person name="Vidigal T.H.D.A."/>
            <person name="Brescovit A.D."/>
            <person name="Santos A.J."/>
        </authorList>
    </citation>
    <scope>NUCLEOTIDE SEQUENCE</scope>
    <source>
        <tissue evidence="1">Shoot tissue taken approximately 20 cm above the soil surface</tissue>
    </source>
</reference>
<evidence type="ECO:0000313" key="1">
    <source>
        <dbReference type="EMBL" id="JAD76469.1"/>
    </source>
</evidence>
<dbReference type="EMBL" id="GBRH01221426">
    <property type="protein sequence ID" value="JAD76469.1"/>
    <property type="molecule type" value="Transcribed_RNA"/>
</dbReference>
<sequence>MVVNRAPSSYTSPLVSGTGSIFAPCAAAALPFIFQLLECSSSLPSTSIANQEFGQHPGVSPFCIELQVAKGKKPNLLSCSCQCIMF</sequence>
<organism evidence="1">
    <name type="scientific">Arundo donax</name>
    <name type="common">Giant reed</name>
    <name type="synonym">Donax arundinaceus</name>
    <dbReference type="NCBI Taxonomy" id="35708"/>
    <lineage>
        <taxon>Eukaryota</taxon>
        <taxon>Viridiplantae</taxon>
        <taxon>Streptophyta</taxon>
        <taxon>Embryophyta</taxon>
        <taxon>Tracheophyta</taxon>
        <taxon>Spermatophyta</taxon>
        <taxon>Magnoliopsida</taxon>
        <taxon>Liliopsida</taxon>
        <taxon>Poales</taxon>
        <taxon>Poaceae</taxon>
        <taxon>PACMAD clade</taxon>
        <taxon>Arundinoideae</taxon>
        <taxon>Arundineae</taxon>
        <taxon>Arundo</taxon>
    </lineage>
</organism>
<dbReference type="AlphaFoldDB" id="A0A0A9CJH6"/>
<accession>A0A0A9CJH6</accession>
<proteinExistence type="predicted"/>